<dbReference type="Pfam" id="PF00172">
    <property type="entry name" value="Zn_clus"/>
    <property type="match status" value="1"/>
</dbReference>
<feature type="domain" description="Zn(2)-C6 fungal-type" evidence="2">
    <location>
        <begin position="13"/>
        <end position="43"/>
    </location>
</feature>
<dbReference type="OrthoDB" id="5355161at2759"/>
<accession>A0A0D2AJN3</accession>
<dbReference type="Gene3D" id="4.10.240.10">
    <property type="entry name" value="Zn(2)-C6 fungal-type DNA-binding domain"/>
    <property type="match status" value="1"/>
</dbReference>
<dbReference type="RefSeq" id="XP_016209013.1">
    <property type="nucleotide sequence ID" value="XM_016363177.1"/>
</dbReference>
<keyword evidence="1" id="KW-0539">Nucleus</keyword>
<evidence type="ECO:0000313" key="4">
    <source>
        <dbReference type="Proteomes" id="UP000053259"/>
    </source>
</evidence>
<dbReference type="GO" id="GO:0008270">
    <property type="term" value="F:zinc ion binding"/>
    <property type="evidence" value="ECO:0007669"/>
    <property type="project" value="InterPro"/>
</dbReference>
<sequence length="385" mass="43294">MKQHDVPPPRRKSCSACVKAKRRCDMLLPQCTRCFQKKANCVYNGQAPRDRRPASMSATTATTTAVVIASSASASCAAVPFSINRLTDPLPVTLEVPDLDFHAATFELHDSDNADFGFSSFVPCLPVPPCPASFPAQHSMRLDDRSIQIYTHDDYSHVEDICDEFNVGQLNDDTSRIACAVAAIRNWHRCMAFSCSTPFLHRKLYSHDRPNLISDVFASCLMYATKTAQTEDVVVPLIENKACALIIEYSRHQVSPTLSLARVQALLLYLSIREAHYVERDLPILETWLASLASLRDQSLQLDLLGVRVKDHSGRLVLYQCALLDREGPAPARRMDQAAHLDSVQASMERGHVARLFRHMAAEEAYCSVQHLHKRFIGEWRWRRS</sequence>
<dbReference type="GeneID" id="27317146"/>
<organism evidence="3 4">
    <name type="scientific">Verruconis gallopava</name>
    <dbReference type="NCBI Taxonomy" id="253628"/>
    <lineage>
        <taxon>Eukaryota</taxon>
        <taxon>Fungi</taxon>
        <taxon>Dikarya</taxon>
        <taxon>Ascomycota</taxon>
        <taxon>Pezizomycotina</taxon>
        <taxon>Dothideomycetes</taxon>
        <taxon>Pleosporomycetidae</taxon>
        <taxon>Venturiales</taxon>
        <taxon>Sympoventuriaceae</taxon>
        <taxon>Verruconis</taxon>
    </lineage>
</organism>
<evidence type="ECO:0000313" key="3">
    <source>
        <dbReference type="EMBL" id="KIV99143.1"/>
    </source>
</evidence>
<dbReference type="SMART" id="SM00066">
    <property type="entry name" value="GAL4"/>
    <property type="match status" value="1"/>
</dbReference>
<dbReference type="InterPro" id="IPR036864">
    <property type="entry name" value="Zn2-C6_fun-type_DNA-bd_sf"/>
</dbReference>
<name>A0A0D2AJN3_9PEZI</name>
<evidence type="ECO:0000259" key="2">
    <source>
        <dbReference type="PROSITE" id="PS50048"/>
    </source>
</evidence>
<proteinExistence type="predicted"/>
<evidence type="ECO:0000256" key="1">
    <source>
        <dbReference type="ARBA" id="ARBA00023242"/>
    </source>
</evidence>
<dbReference type="Proteomes" id="UP000053259">
    <property type="component" value="Unassembled WGS sequence"/>
</dbReference>
<protein>
    <recommendedName>
        <fullName evidence="2">Zn(2)-C6 fungal-type domain-containing protein</fullName>
    </recommendedName>
</protein>
<dbReference type="AlphaFoldDB" id="A0A0D2AJN3"/>
<gene>
    <name evidence="3" type="ORF">PV09_09173</name>
</gene>
<reference evidence="3 4" key="1">
    <citation type="submission" date="2015-01" db="EMBL/GenBank/DDBJ databases">
        <title>The Genome Sequence of Ochroconis gallopava CBS43764.</title>
        <authorList>
            <consortium name="The Broad Institute Genomics Platform"/>
            <person name="Cuomo C."/>
            <person name="de Hoog S."/>
            <person name="Gorbushina A."/>
            <person name="Stielow B."/>
            <person name="Teixiera M."/>
            <person name="Abouelleil A."/>
            <person name="Chapman S.B."/>
            <person name="Priest M."/>
            <person name="Young S.K."/>
            <person name="Wortman J."/>
            <person name="Nusbaum C."/>
            <person name="Birren B."/>
        </authorList>
    </citation>
    <scope>NUCLEOTIDE SEQUENCE [LARGE SCALE GENOMIC DNA]</scope>
    <source>
        <strain evidence="3 4">CBS 43764</strain>
    </source>
</reference>
<dbReference type="CDD" id="cd00067">
    <property type="entry name" value="GAL4"/>
    <property type="match status" value="1"/>
</dbReference>
<dbReference type="PROSITE" id="PS50048">
    <property type="entry name" value="ZN2_CY6_FUNGAL_2"/>
    <property type="match status" value="1"/>
</dbReference>
<dbReference type="InterPro" id="IPR001138">
    <property type="entry name" value="Zn2Cys6_DnaBD"/>
</dbReference>
<dbReference type="VEuPathDB" id="FungiDB:PV09_09173"/>
<dbReference type="EMBL" id="KN847584">
    <property type="protein sequence ID" value="KIV99143.1"/>
    <property type="molecule type" value="Genomic_DNA"/>
</dbReference>
<keyword evidence="4" id="KW-1185">Reference proteome</keyword>
<dbReference type="GO" id="GO:0000981">
    <property type="term" value="F:DNA-binding transcription factor activity, RNA polymerase II-specific"/>
    <property type="evidence" value="ECO:0007669"/>
    <property type="project" value="InterPro"/>
</dbReference>
<dbReference type="SUPFAM" id="SSF57701">
    <property type="entry name" value="Zn2/Cys6 DNA-binding domain"/>
    <property type="match status" value="1"/>
</dbReference>
<dbReference type="HOGENOM" id="CLU_718049_0_0_1"/>